<organism evidence="1 2">
    <name type="scientific">Candidatus Methylocalor cossyra</name>
    <dbReference type="NCBI Taxonomy" id="3108543"/>
    <lineage>
        <taxon>Bacteria</taxon>
        <taxon>Pseudomonadati</taxon>
        <taxon>Pseudomonadota</taxon>
        <taxon>Gammaproteobacteria</taxon>
        <taxon>Methylococcales</taxon>
        <taxon>Methylococcaceae</taxon>
        <taxon>Candidatus Methylocalor</taxon>
    </lineage>
</organism>
<protein>
    <submittedName>
        <fullName evidence="1">Uncharacterized protein</fullName>
    </submittedName>
</protein>
<dbReference type="RefSeq" id="WP_348758092.1">
    <property type="nucleotide sequence ID" value="NZ_OZ026884.1"/>
</dbReference>
<evidence type="ECO:0000313" key="1">
    <source>
        <dbReference type="EMBL" id="CAL1241586.1"/>
    </source>
</evidence>
<dbReference type="Proteomes" id="UP001497493">
    <property type="component" value="Chromosome"/>
</dbReference>
<evidence type="ECO:0000313" key="2">
    <source>
        <dbReference type="Proteomes" id="UP001497493"/>
    </source>
</evidence>
<keyword evidence="2" id="KW-1185">Reference proteome</keyword>
<accession>A0ABP1CBV1</accession>
<dbReference type="EMBL" id="OZ026884">
    <property type="protein sequence ID" value="CAL1241586.1"/>
    <property type="molecule type" value="Genomic_DNA"/>
</dbReference>
<gene>
    <name evidence="1" type="ORF">MECH1_V1_2810</name>
</gene>
<sequence length="444" mass="48146">MNPIPTDDSVHPRRGATARRSQRAALWGAAVLMASAATLHAEMPDFNEPQDWTIHSKPGNPAGQDPLNVILSAQSDVSLEEVFAAMDGTVPAGYKLFCQAGGGESGSCDYVPVYWKPVAVVEATDQAGKVAAFFNGGCISPMFGQVQPTGAPKEQDLSYRAGGFDTCAQYDPPINHLRRYIQTIPGNNNQTAAFLAVSLEQACLLHEGAVVYHCIAPDGFNQGREAFFKNLQDVANLKGWWFNFRDIRRPAGTGSDGVAYDDLVRVVTIRKSGPPVIRREGSFEKVTGPACPQDGSKRFFTNPASGWGTETEGQWHGDGCIRGPYLWTWANGGGWEADWIFRPALDGLTSCFMQAWVPATHSAVSTAKAHYQIFDGDWNRVHEVWIDQAKIGNAWAGDGFRTDAFRVNNANEIRIVLTDENTGGALAVDAVKLGCHTVQPSGVQ</sequence>
<proteinExistence type="predicted"/>
<reference evidence="1 2" key="1">
    <citation type="submission" date="2024-04" db="EMBL/GenBank/DDBJ databases">
        <authorList>
            <person name="Cremers G."/>
        </authorList>
    </citation>
    <scope>NUCLEOTIDE SEQUENCE [LARGE SCALE GENOMIC DNA]</scope>
    <source>
        <strain evidence="1">MeCH1-AG</strain>
    </source>
</reference>
<name>A0ABP1CBV1_9GAMM</name>